<evidence type="ECO:0000259" key="11">
    <source>
        <dbReference type="PROSITE" id="PS51233"/>
    </source>
</evidence>
<comment type="subcellular location">
    <subcellularLocation>
        <location evidence="1">Membrane</location>
    </subcellularLocation>
</comment>
<evidence type="ECO:0000256" key="3">
    <source>
        <dbReference type="ARBA" id="ARBA00022989"/>
    </source>
</evidence>
<dbReference type="EnsemblMetazoa" id="XM_038202787.1">
    <property type="protein sequence ID" value="XP_038058715.1"/>
    <property type="gene ID" value="LOC119729996"/>
</dbReference>
<evidence type="ECO:0000256" key="7">
    <source>
        <dbReference type="SAM" id="Phobius"/>
    </source>
</evidence>
<dbReference type="PROSITE" id="PS50856">
    <property type="entry name" value="AMOP"/>
    <property type="match status" value="1"/>
</dbReference>
<dbReference type="Pfam" id="PF00084">
    <property type="entry name" value="Sushi"/>
    <property type="match status" value="4"/>
</dbReference>
<evidence type="ECO:0000259" key="10">
    <source>
        <dbReference type="PROSITE" id="PS50923"/>
    </source>
</evidence>
<dbReference type="PANTHER" id="PTHR13802:SF59">
    <property type="entry name" value="SUSHI DOMAIN-CONTAINING PROTEIN 2"/>
    <property type="match status" value="1"/>
</dbReference>
<dbReference type="Pfam" id="PF00094">
    <property type="entry name" value="VWD"/>
    <property type="match status" value="1"/>
</dbReference>
<dbReference type="InterPro" id="IPR056619">
    <property type="entry name" value="C8-3_MUC4"/>
</dbReference>
<dbReference type="Pfam" id="PF23263">
    <property type="entry name" value="C8-3_MUC4"/>
    <property type="match status" value="1"/>
</dbReference>
<dbReference type="PANTHER" id="PTHR13802">
    <property type="entry name" value="MUCIN 4-RELATED"/>
    <property type="match status" value="1"/>
</dbReference>
<evidence type="ECO:0000256" key="4">
    <source>
        <dbReference type="ARBA" id="ARBA00023136"/>
    </source>
</evidence>
<dbReference type="Proteomes" id="UP000887568">
    <property type="component" value="Unplaced"/>
</dbReference>
<dbReference type="InterPro" id="IPR051495">
    <property type="entry name" value="Epithelial_Barrier/Signaling"/>
</dbReference>
<proteinExistence type="predicted"/>
<feature type="domain" description="Sushi" evidence="10">
    <location>
        <begin position="1203"/>
        <end position="1257"/>
    </location>
</feature>
<dbReference type="RefSeq" id="XP_038058715.1">
    <property type="nucleotide sequence ID" value="XM_038202787.1"/>
</dbReference>
<evidence type="ECO:0000259" key="9">
    <source>
        <dbReference type="PROSITE" id="PS50856"/>
    </source>
</evidence>
<comment type="caution">
    <text evidence="6">Lacks conserved residue(s) required for the propagation of feature annotation.</text>
</comment>
<dbReference type="Pfam" id="PF17517">
    <property type="entry name" value="IgGFc_binding"/>
    <property type="match status" value="1"/>
</dbReference>
<dbReference type="InterPro" id="IPR035976">
    <property type="entry name" value="Sushi/SCR/CCP_sf"/>
</dbReference>
<feature type="disulfide bond" evidence="6">
    <location>
        <begin position="1230"/>
        <end position="1257"/>
    </location>
</feature>
<feature type="signal peptide" evidence="8">
    <location>
        <begin position="1"/>
        <end position="27"/>
    </location>
</feature>
<evidence type="ECO:0000256" key="5">
    <source>
        <dbReference type="ARBA" id="ARBA00023157"/>
    </source>
</evidence>
<feature type="disulfide bond" evidence="6">
    <location>
        <begin position="1287"/>
        <end position="1314"/>
    </location>
</feature>
<evidence type="ECO:0000256" key="6">
    <source>
        <dbReference type="PROSITE-ProRule" id="PRU00302"/>
    </source>
</evidence>
<feature type="domain" description="Sushi" evidence="10">
    <location>
        <begin position="1259"/>
        <end position="1316"/>
    </location>
</feature>
<dbReference type="SMART" id="SM00032">
    <property type="entry name" value="CCP"/>
    <property type="match status" value="4"/>
</dbReference>
<dbReference type="PROSITE" id="PS51233">
    <property type="entry name" value="VWFD"/>
    <property type="match status" value="1"/>
</dbReference>
<accession>A0A914A4S2</accession>
<dbReference type="SMART" id="SM00216">
    <property type="entry name" value="VWD"/>
    <property type="match status" value="1"/>
</dbReference>
<feature type="domain" description="VWFD" evidence="11">
    <location>
        <begin position="820"/>
        <end position="1011"/>
    </location>
</feature>
<keyword evidence="3 7" id="KW-1133">Transmembrane helix</keyword>
<feature type="domain" description="Sushi" evidence="10">
    <location>
        <begin position="1146"/>
        <end position="1202"/>
    </location>
</feature>
<keyword evidence="6" id="KW-0768">Sushi</keyword>
<dbReference type="GeneID" id="119729996"/>
<dbReference type="InterPro" id="IPR001846">
    <property type="entry name" value="VWF_type-D"/>
</dbReference>
<evidence type="ECO:0000256" key="1">
    <source>
        <dbReference type="ARBA" id="ARBA00004370"/>
    </source>
</evidence>
<keyword evidence="8" id="KW-0732">Signal</keyword>
<keyword evidence="4 7" id="KW-0472">Membrane</keyword>
<dbReference type="SMART" id="SM00723">
    <property type="entry name" value="AMOP"/>
    <property type="match status" value="1"/>
</dbReference>
<keyword evidence="13" id="KW-1185">Reference proteome</keyword>
<feature type="chain" id="PRO_5037057016" evidence="8">
    <location>
        <begin position="28"/>
        <end position="1365"/>
    </location>
</feature>
<dbReference type="Pfam" id="PF03782">
    <property type="entry name" value="AMOP"/>
    <property type="match status" value="1"/>
</dbReference>
<dbReference type="InterPro" id="IPR000436">
    <property type="entry name" value="Sushi_SCR_CCP_dom"/>
</dbReference>
<feature type="domain" description="Sushi" evidence="10">
    <location>
        <begin position="1088"/>
        <end position="1145"/>
    </location>
</feature>
<dbReference type="GO" id="GO:0016020">
    <property type="term" value="C:membrane"/>
    <property type="evidence" value="ECO:0007669"/>
    <property type="project" value="UniProtKB-SubCell"/>
</dbReference>
<evidence type="ECO:0000256" key="2">
    <source>
        <dbReference type="ARBA" id="ARBA00022692"/>
    </source>
</evidence>
<evidence type="ECO:0000313" key="13">
    <source>
        <dbReference type="Proteomes" id="UP000887568"/>
    </source>
</evidence>
<dbReference type="Gene3D" id="2.10.70.10">
    <property type="entry name" value="Complement Module, domain 1"/>
    <property type="match status" value="4"/>
</dbReference>
<feature type="domain" description="AMOP" evidence="9">
    <location>
        <begin position="674"/>
        <end position="808"/>
    </location>
</feature>
<feature type="transmembrane region" description="Helical" evidence="7">
    <location>
        <begin position="1325"/>
        <end position="1352"/>
    </location>
</feature>
<organism evidence="12 13">
    <name type="scientific">Patiria miniata</name>
    <name type="common">Bat star</name>
    <name type="synonym">Asterina miniata</name>
    <dbReference type="NCBI Taxonomy" id="46514"/>
    <lineage>
        <taxon>Eukaryota</taxon>
        <taxon>Metazoa</taxon>
        <taxon>Echinodermata</taxon>
        <taxon>Eleutherozoa</taxon>
        <taxon>Asterozoa</taxon>
        <taxon>Asteroidea</taxon>
        <taxon>Valvatacea</taxon>
        <taxon>Valvatida</taxon>
        <taxon>Asterinidae</taxon>
        <taxon>Patiria</taxon>
    </lineage>
</organism>
<dbReference type="CDD" id="cd00033">
    <property type="entry name" value="CCP"/>
    <property type="match status" value="4"/>
</dbReference>
<evidence type="ECO:0000256" key="8">
    <source>
        <dbReference type="SAM" id="SignalP"/>
    </source>
</evidence>
<feature type="disulfide bond" evidence="6">
    <location>
        <begin position="1116"/>
        <end position="1143"/>
    </location>
</feature>
<reference evidence="12" key="1">
    <citation type="submission" date="2022-11" db="UniProtKB">
        <authorList>
            <consortium name="EnsemblMetazoa"/>
        </authorList>
    </citation>
    <scope>IDENTIFICATION</scope>
</reference>
<sequence length="1365" mass="148222">MTNLKKIHLFWLVVSMVIAFPEMLVSAVDLQIGTPARPQCFGISRGQHFVLGFSDNHDSRSETRELTILVVAFSNRQTSVTISSKYEVAGRPFLESFVIEAGGFRRTVLPADLVMEGTERSLKGIEISASSEVSAYGLMYQDFTTDGFLGIPTNNLGTQYVLVTGPPLSPWRSQFSVIGTEDSTLVQVTLRGRVTFEGEDYDAGDVFSFMVDQLEAVQIQGAPGQDLTGSIVQTNKPVAVFSGNECAMNPESTCDTLTEQLVPIKSWGKKHIYTSARSTDRNNYRIVAYFTETIVTIPGFGNQSLDTGEFWEGDLYGSGFVSSTEPTLMMQQLFYINGERLDPSLIQVPAVEHFGFIFGFTTPPYSGESSEGFFNFIGIIVKTNARQTVFVNGSPINGTNVIDSNVPNTDYTSLTVQLPKGEGIYFVEQTDSQNPLSVIVYGYERAESYGYAAGLSLSSNEQLLSLKPYYLREFGGELFTMTVPCLQTNALSFPDAKCKFSTGFGDVIVSGERTNPYTVVCITPTFDKNGLTSVFVSLDNGESFPYSGIVYVASEEDLPPLVQIQQVNSEYGDGIIDQTSDDPIMFSWDPRTVGEGVSHVTVMMQDTDYDSNGNPVLMEGVAVKSNVLNNGSLTIHPRDLQSLTSDGLSLKAFYLTPSGLRRRRNIGGLLWYLRHYGPASIVVTAITCEVSKYQLKKTVPTGLPPCPCNTGQADRDQNVQKADFANSFFHPGAKSCYRSVNSLPNGAGQQCCYGNDGNILVGPPGGGTADRYGPGGFWNTIWHQWYDVLPWLCLCKLSNNCKEYYKYRPSDDCSDYDPPRPAGGTGDPHLTSLDGYKFTFNGAGEFLMASSAVHNLTFQARMERYRNTKASVYTAFVLQTNDSSKVQVQLSYMNETLILVDGEPLRLDSIPVKVHHLRGVRISFNSDMTKVNIAFSAGIAVTVYIDTEVMSFIAQLDTKFQDQVQGLLGNLNENPDDDLQFPNGTILEPGSSLEELQGFGLEWLVAPEESIFTYISPFDYSTYHFPEFSPTFEVPDLNQVSQEIKDLCGDSTECVFDAVITGSLSFANETLVATVTISEVQKGLVKIVSCGYPGDVENGLLSGSVYLVNATVDVACDDGFTLKGSSKLTCLEDGQWSSDLPVCAVDCGYPGDVENGLLSGSVYLVNATVDVACDDGFTLKGSSKLTCLEDGQWSSDLPVCAVDCGYPGDVENGLLSGSVYLVNATVDVACDDGFTLKGSSKLACLEDGQWSSDLPVCAVDCGYPGDVENGLLSGSVYLVNATVDVACDDGFTLKGSSRLTCLENGQWSSGLPVCAGMDNGEEGGLAAGIIAAIVVGAVIVVLAICGLIYIFIKRQVRCVNKHKYY</sequence>
<dbReference type="InterPro" id="IPR005533">
    <property type="entry name" value="AMOP_dom"/>
</dbReference>
<dbReference type="PROSITE" id="PS50923">
    <property type="entry name" value="SUSHI"/>
    <property type="match status" value="4"/>
</dbReference>
<dbReference type="SUPFAM" id="SSF57535">
    <property type="entry name" value="Complement control module/SCR domain"/>
    <property type="match status" value="4"/>
</dbReference>
<dbReference type="OrthoDB" id="6051552at2759"/>
<dbReference type="InterPro" id="IPR035234">
    <property type="entry name" value="IgGFc-bd_N"/>
</dbReference>
<feature type="disulfide bond" evidence="6">
    <location>
        <begin position="1173"/>
        <end position="1200"/>
    </location>
</feature>
<keyword evidence="2 7" id="KW-0812">Transmembrane</keyword>
<name>A0A914A4S2_PATMI</name>
<evidence type="ECO:0000313" key="12">
    <source>
        <dbReference type="EnsemblMetazoa" id="XP_038058715.1"/>
    </source>
</evidence>
<keyword evidence="5 6" id="KW-1015">Disulfide bond</keyword>
<protein>
    <submittedName>
        <fullName evidence="12">Uncharacterized protein</fullName>
    </submittedName>
</protein>